<evidence type="ECO:0000256" key="8">
    <source>
        <dbReference type="ARBA" id="ARBA00023136"/>
    </source>
</evidence>
<evidence type="ECO:0000256" key="5">
    <source>
        <dbReference type="ARBA" id="ARBA00022692"/>
    </source>
</evidence>
<dbReference type="EMBL" id="BSNX01000055">
    <property type="protein sequence ID" value="GLQ74304.1"/>
    <property type="molecule type" value="Genomic_DNA"/>
</dbReference>
<evidence type="ECO:0000313" key="12">
    <source>
        <dbReference type="EMBL" id="GLQ74304.1"/>
    </source>
</evidence>
<dbReference type="CDD" id="cd01948">
    <property type="entry name" value="EAL"/>
    <property type="match status" value="1"/>
</dbReference>
<evidence type="ECO:0000256" key="2">
    <source>
        <dbReference type="ARBA" id="ARBA00012282"/>
    </source>
</evidence>
<dbReference type="PROSITE" id="PS50883">
    <property type="entry name" value="EAL"/>
    <property type="match status" value="1"/>
</dbReference>
<dbReference type="GO" id="GO:0005886">
    <property type="term" value="C:plasma membrane"/>
    <property type="evidence" value="ECO:0007669"/>
    <property type="project" value="UniProtKB-SubCell"/>
</dbReference>
<keyword evidence="4" id="KW-0973">c-di-GMP</keyword>
<comment type="subcellular location">
    <subcellularLocation>
        <location evidence="1">Cell membrane</location>
        <topology evidence="1">Multi-pass membrane protein</topology>
    </subcellularLocation>
</comment>
<dbReference type="Proteomes" id="UP001156690">
    <property type="component" value="Unassembled WGS sequence"/>
</dbReference>
<keyword evidence="6" id="KW-0378">Hydrolase</keyword>
<protein>
    <recommendedName>
        <fullName evidence="2">cyclic-guanylate-specific phosphodiesterase</fullName>
        <ecNumber evidence="2">3.1.4.52</ecNumber>
    </recommendedName>
</protein>
<keyword evidence="3" id="KW-1003">Cell membrane</keyword>
<accession>A0AAV5NUS6</accession>
<feature type="transmembrane region" description="Helical" evidence="10">
    <location>
        <begin position="238"/>
        <end position="259"/>
    </location>
</feature>
<dbReference type="InterPro" id="IPR024744">
    <property type="entry name" value="CSS-motif_dom"/>
</dbReference>
<evidence type="ECO:0000256" key="4">
    <source>
        <dbReference type="ARBA" id="ARBA00022636"/>
    </source>
</evidence>
<dbReference type="Pfam" id="PF12792">
    <property type="entry name" value="CSS-motif"/>
    <property type="match status" value="1"/>
</dbReference>
<dbReference type="PANTHER" id="PTHR33121:SF71">
    <property type="entry name" value="OXYGEN SENSOR PROTEIN DOSP"/>
    <property type="match status" value="1"/>
</dbReference>
<dbReference type="EC" id="3.1.4.52" evidence="2"/>
<dbReference type="Pfam" id="PF00563">
    <property type="entry name" value="EAL"/>
    <property type="match status" value="1"/>
</dbReference>
<evidence type="ECO:0000256" key="10">
    <source>
        <dbReference type="SAM" id="Phobius"/>
    </source>
</evidence>
<proteinExistence type="predicted"/>
<evidence type="ECO:0000256" key="1">
    <source>
        <dbReference type="ARBA" id="ARBA00004651"/>
    </source>
</evidence>
<evidence type="ECO:0000313" key="13">
    <source>
        <dbReference type="Proteomes" id="UP001156690"/>
    </source>
</evidence>
<evidence type="ECO:0000259" key="11">
    <source>
        <dbReference type="PROSITE" id="PS50883"/>
    </source>
</evidence>
<keyword evidence="13" id="KW-1185">Reference proteome</keyword>
<dbReference type="RefSeq" id="WP_126607160.1">
    <property type="nucleotide sequence ID" value="NZ_AP025145.1"/>
</dbReference>
<evidence type="ECO:0000256" key="6">
    <source>
        <dbReference type="ARBA" id="ARBA00022801"/>
    </source>
</evidence>
<dbReference type="SMART" id="SM00052">
    <property type="entry name" value="EAL"/>
    <property type="match status" value="1"/>
</dbReference>
<evidence type="ECO:0000256" key="7">
    <source>
        <dbReference type="ARBA" id="ARBA00022989"/>
    </source>
</evidence>
<name>A0AAV5NUS6_9VIBR</name>
<gene>
    <name evidence="12" type="ORF">GCM10007932_36650</name>
</gene>
<feature type="domain" description="EAL" evidence="11">
    <location>
        <begin position="266"/>
        <end position="515"/>
    </location>
</feature>
<dbReference type="InterPro" id="IPR001633">
    <property type="entry name" value="EAL_dom"/>
</dbReference>
<comment type="catalytic activity">
    <reaction evidence="9">
        <text>3',3'-c-di-GMP + H2O = 5'-phosphoguanylyl(3'-&gt;5')guanosine + H(+)</text>
        <dbReference type="Rhea" id="RHEA:24902"/>
        <dbReference type="ChEBI" id="CHEBI:15377"/>
        <dbReference type="ChEBI" id="CHEBI:15378"/>
        <dbReference type="ChEBI" id="CHEBI:58754"/>
        <dbReference type="ChEBI" id="CHEBI:58805"/>
        <dbReference type="EC" id="3.1.4.52"/>
    </reaction>
</comment>
<keyword evidence="7 10" id="KW-1133">Transmembrane helix</keyword>
<dbReference type="SUPFAM" id="SSF141868">
    <property type="entry name" value="EAL domain-like"/>
    <property type="match status" value="1"/>
</dbReference>
<dbReference type="AlphaFoldDB" id="A0AAV5NUS6"/>
<reference evidence="13" key="1">
    <citation type="journal article" date="2019" name="Int. J. Syst. Evol. Microbiol.">
        <title>The Global Catalogue of Microorganisms (GCM) 10K type strain sequencing project: providing services to taxonomists for standard genome sequencing and annotation.</title>
        <authorList>
            <consortium name="The Broad Institute Genomics Platform"/>
            <consortium name="The Broad Institute Genome Sequencing Center for Infectious Disease"/>
            <person name="Wu L."/>
            <person name="Ma J."/>
        </authorList>
    </citation>
    <scope>NUCLEOTIDE SEQUENCE [LARGE SCALE GENOMIC DNA]</scope>
    <source>
        <strain evidence="13">NBRC 15640</strain>
    </source>
</reference>
<comment type="caution">
    <text evidence="12">The sequence shown here is derived from an EMBL/GenBank/DDBJ whole genome shotgun (WGS) entry which is preliminary data.</text>
</comment>
<keyword evidence="8 10" id="KW-0472">Membrane</keyword>
<dbReference type="PANTHER" id="PTHR33121">
    <property type="entry name" value="CYCLIC DI-GMP PHOSPHODIESTERASE PDEF"/>
    <property type="match status" value="1"/>
</dbReference>
<dbReference type="InterPro" id="IPR050706">
    <property type="entry name" value="Cyclic-di-GMP_PDE-like"/>
</dbReference>
<evidence type="ECO:0000256" key="9">
    <source>
        <dbReference type="ARBA" id="ARBA00034290"/>
    </source>
</evidence>
<dbReference type="InterPro" id="IPR035919">
    <property type="entry name" value="EAL_sf"/>
</dbReference>
<sequence>MKSDSREQRLFLKAFAISFVISLLSYFSIQGTVNYYLWLEQNDDAESVLETIGNVHSEVIDVLTRLNRLNLRSCSEEHNLMMRKLLFTSDYVKDIGYLEKQTLFCTTGKGKLSPPFVGGATPHLETKTGFKFWRHVKLIILDNTYDSLVIRKGNYNVVLDEGALRELIDDRFLWELVYLRNNKPVYFDGLEGLYAKPLPNTLDFLTGEDHNIVKHCDTVSRFCLAIKYDPEKTDSDSVVLQVFTIATSLLIGLFAYMISAKWLRYLSSKLYRIRKAIKQDSFHCVYQPIVDLKTSKMIGVEMLARFTDRQGCIYPTEFIPIIIQTGQTWKFTQNMMKKAISELHQIEDLSIDFKLNVNIFSTDVNQKSVLELTAEEREYKFKGVLVLEVTESEELEDSSALHKLRVLRDKGIQIAIDDFGTGYSNLHQLRKMNAHCLKIDRSFIQEMEDASIRSSLIEHIVAIAKQENLLLVAEGIENSIQHQILTEMGVEYGQGWAFSKELPLAELIEYCETEFSQE</sequence>
<keyword evidence="5 10" id="KW-0812">Transmembrane</keyword>
<dbReference type="Gene3D" id="3.20.20.450">
    <property type="entry name" value="EAL domain"/>
    <property type="match status" value="1"/>
</dbReference>
<dbReference type="GO" id="GO:0071111">
    <property type="term" value="F:cyclic-guanylate-specific phosphodiesterase activity"/>
    <property type="evidence" value="ECO:0007669"/>
    <property type="project" value="UniProtKB-EC"/>
</dbReference>
<organism evidence="12 13">
    <name type="scientific">Vibrio penaeicida</name>
    <dbReference type="NCBI Taxonomy" id="104609"/>
    <lineage>
        <taxon>Bacteria</taxon>
        <taxon>Pseudomonadati</taxon>
        <taxon>Pseudomonadota</taxon>
        <taxon>Gammaproteobacteria</taxon>
        <taxon>Vibrionales</taxon>
        <taxon>Vibrionaceae</taxon>
        <taxon>Vibrio</taxon>
    </lineage>
</organism>
<feature type="transmembrane region" description="Helical" evidence="10">
    <location>
        <begin position="12"/>
        <end position="29"/>
    </location>
</feature>
<evidence type="ECO:0000256" key="3">
    <source>
        <dbReference type="ARBA" id="ARBA00022475"/>
    </source>
</evidence>